<name>A0ABV7KVB4_9PROT</name>
<protein>
    <submittedName>
        <fullName evidence="3">DMT family transporter</fullName>
    </submittedName>
</protein>
<feature type="transmembrane region" description="Helical" evidence="1">
    <location>
        <begin position="159"/>
        <end position="177"/>
    </location>
</feature>
<evidence type="ECO:0000313" key="3">
    <source>
        <dbReference type="EMBL" id="MFC3226080.1"/>
    </source>
</evidence>
<feature type="transmembrane region" description="Helical" evidence="1">
    <location>
        <begin position="109"/>
        <end position="128"/>
    </location>
</feature>
<feature type="transmembrane region" description="Helical" evidence="1">
    <location>
        <begin position="79"/>
        <end position="97"/>
    </location>
</feature>
<evidence type="ECO:0000313" key="4">
    <source>
        <dbReference type="Proteomes" id="UP001595528"/>
    </source>
</evidence>
<dbReference type="InterPro" id="IPR037185">
    <property type="entry name" value="EmrE-like"/>
</dbReference>
<keyword evidence="1" id="KW-0812">Transmembrane</keyword>
<keyword evidence="4" id="KW-1185">Reference proteome</keyword>
<feature type="domain" description="EamA" evidence="2">
    <location>
        <begin position="160"/>
        <end position="284"/>
    </location>
</feature>
<organism evidence="3 4">
    <name type="scientific">Marinibaculum pumilum</name>
    <dbReference type="NCBI Taxonomy" id="1766165"/>
    <lineage>
        <taxon>Bacteria</taxon>
        <taxon>Pseudomonadati</taxon>
        <taxon>Pseudomonadota</taxon>
        <taxon>Alphaproteobacteria</taxon>
        <taxon>Rhodospirillales</taxon>
        <taxon>Rhodospirillaceae</taxon>
        <taxon>Marinibaculum</taxon>
    </lineage>
</organism>
<dbReference type="InterPro" id="IPR000620">
    <property type="entry name" value="EamA_dom"/>
</dbReference>
<feature type="transmembrane region" description="Helical" evidence="1">
    <location>
        <begin position="272"/>
        <end position="290"/>
    </location>
</feature>
<accession>A0ABV7KVB4</accession>
<comment type="caution">
    <text evidence="3">The sequence shown here is derived from an EMBL/GenBank/DDBJ whole genome shotgun (WGS) entry which is preliminary data.</text>
</comment>
<evidence type="ECO:0000256" key="1">
    <source>
        <dbReference type="SAM" id="Phobius"/>
    </source>
</evidence>
<evidence type="ECO:0000259" key="2">
    <source>
        <dbReference type="Pfam" id="PF00892"/>
    </source>
</evidence>
<proteinExistence type="predicted"/>
<dbReference type="SUPFAM" id="SSF103481">
    <property type="entry name" value="Multidrug resistance efflux transporter EmrE"/>
    <property type="match status" value="2"/>
</dbReference>
<gene>
    <name evidence="3" type="ORF">ACFOGJ_02505</name>
</gene>
<keyword evidence="1" id="KW-1133">Transmembrane helix</keyword>
<keyword evidence="1" id="KW-0472">Membrane</keyword>
<dbReference type="Pfam" id="PF00892">
    <property type="entry name" value="EamA"/>
    <property type="match status" value="2"/>
</dbReference>
<dbReference type="PANTHER" id="PTHR22911:SF103">
    <property type="entry name" value="BLR2811 PROTEIN"/>
    <property type="match status" value="1"/>
</dbReference>
<sequence length="302" mass="31545">MAQLNPAAGAAAEDRPLAGIVFVTAAVFALSLQDALAKFLGEQFAVVQILAFRGLSGVLLTLLAVLAGLAVLRVPRSHRLLVALRILFAGAAAMALYTGLRTVPLAEATVLLLTAPVIITGLAALLLGDRVGWRRWCAVAVGFAGCVVVLWPGDLQIEPGAAIILGGALCWSLAAILTRRIGTAVPVTAQLFYLNLAFLAVCGAATPFDWRTPDGEGLLLLLLLGGIGFASQFAILHGYRCASPAVVAPFEYTALLWSALLGYLVWGEIPASNVWIGGALIVGAGVYIAHRETRPAPPVRPR</sequence>
<reference evidence="4" key="1">
    <citation type="journal article" date="2019" name="Int. J. Syst. Evol. Microbiol.">
        <title>The Global Catalogue of Microorganisms (GCM) 10K type strain sequencing project: providing services to taxonomists for standard genome sequencing and annotation.</title>
        <authorList>
            <consortium name="The Broad Institute Genomics Platform"/>
            <consortium name="The Broad Institute Genome Sequencing Center for Infectious Disease"/>
            <person name="Wu L."/>
            <person name="Ma J."/>
        </authorList>
    </citation>
    <scope>NUCLEOTIDE SEQUENCE [LARGE SCALE GENOMIC DNA]</scope>
    <source>
        <strain evidence="4">KCTC 42964</strain>
    </source>
</reference>
<dbReference type="PANTHER" id="PTHR22911">
    <property type="entry name" value="ACYL-MALONYL CONDENSING ENZYME-RELATED"/>
    <property type="match status" value="1"/>
</dbReference>
<feature type="transmembrane region" description="Helical" evidence="1">
    <location>
        <begin position="218"/>
        <end position="239"/>
    </location>
</feature>
<feature type="transmembrane region" description="Helical" evidence="1">
    <location>
        <begin position="246"/>
        <end position="266"/>
    </location>
</feature>
<feature type="domain" description="EamA" evidence="2">
    <location>
        <begin position="18"/>
        <end position="150"/>
    </location>
</feature>
<feature type="transmembrane region" description="Helical" evidence="1">
    <location>
        <begin position="135"/>
        <end position="153"/>
    </location>
</feature>
<dbReference type="EMBL" id="JBHRTR010000007">
    <property type="protein sequence ID" value="MFC3226080.1"/>
    <property type="molecule type" value="Genomic_DNA"/>
</dbReference>
<dbReference type="Proteomes" id="UP001595528">
    <property type="component" value="Unassembled WGS sequence"/>
</dbReference>
<feature type="transmembrane region" description="Helical" evidence="1">
    <location>
        <begin position="47"/>
        <end position="72"/>
    </location>
</feature>
<feature type="transmembrane region" description="Helical" evidence="1">
    <location>
        <begin position="184"/>
        <end position="206"/>
    </location>
</feature>
<dbReference type="RefSeq" id="WP_379897857.1">
    <property type="nucleotide sequence ID" value="NZ_JBHRTR010000007.1"/>
</dbReference>